<dbReference type="Gene3D" id="3.40.50.720">
    <property type="entry name" value="NAD(P)-binding Rossmann-like Domain"/>
    <property type="match status" value="4"/>
</dbReference>
<evidence type="ECO:0000256" key="3">
    <source>
        <dbReference type="ARBA" id="ARBA00022679"/>
    </source>
</evidence>
<dbReference type="PANTHER" id="PTHR45681">
    <property type="entry name" value="POLYKETIDE SYNTHASE 44-RELATED"/>
    <property type="match status" value="1"/>
</dbReference>
<gene>
    <name evidence="5" type="ORF">Fcan01_20084</name>
</gene>
<comment type="caution">
    <text evidence="5">The sequence shown here is derived from an EMBL/GenBank/DDBJ whole genome shotgun (WGS) entry which is preliminary data.</text>
</comment>
<protein>
    <submittedName>
        <fullName evidence="5">Phthiocerol synthesis polyketide synthase type I PpsC</fullName>
    </submittedName>
</protein>
<dbReference type="InterPro" id="IPR011032">
    <property type="entry name" value="GroES-like_sf"/>
</dbReference>
<dbReference type="InterPro" id="IPR029063">
    <property type="entry name" value="SAM-dependent_MTases_sf"/>
</dbReference>
<dbReference type="InterPro" id="IPR013968">
    <property type="entry name" value="PKS_KR"/>
</dbReference>
<dbReference type="InterPro" id="IPR013217">
    <property type="entry name" value="Methyltransf_12"/>
</dbReference>
<reference evidence="5 6" key="1">
    <citation type="submission" date="2015-12" db="EMBL/GenBank/DDBJ databases">
        <title>The genome of Folsomia candida.</title>
        <authorList>
            <person name="Faddeeva A."/>
            <person name="Derks M.F."/>
            <person name="Anvar Y."/>
            <person name="Smit S."/>
            <person name="Van Straalen N."/>
            <person name="Roelofs D."/>
        </authorList>
    </citation>
    <scope>NUCLEOTIDE SEQUENCE [LARGE SCALE GENOMIC DNA]</scope>
    <source>
        <strain evidence="5 6">VU population</strain>
        <tissue evidence="5">Whole body</tissue>
    </source>
</reference>
<dbReference type="InterPro" id="IPR057326">
    <property type="entry name" value="KR_dom"/>
</dbReference>
<dbReference type="InterPro" id="IPR013154">
    <property type="entry name" value="ADH-like_N"/>
</dbReference>
<proteinExistence type="predicted"/>
<dbReference type="Pfam" id="PF08242">
    <property type="entry name" value="Methyltransf_12"/>
    <property type="match status" value="1"/>
</dbReference>
<keyword evidence="2" id="KW-0597">Phosphoprotein</keyword>
<dbReference type="OrthoDB" id="3509362at2759"/>
<dbReference type="SUPFAM" id="SSF47336">
    <property type="entry name" value="ACP-like"/>
    <property type="match status" value="1"/>
</dbReference>
<dbReference type="Pfam" id="PF08659">
    <property type="entry name" value="KR"/>
    <property type="match status" value="1"/>
</dbReference>
<dbReference type="Gene3D" id="3.90.180.10">
    <property type="entry name" value="Medium-chain alcohol dehydrogenases, catalytic domain"/>
    <property type="match status" value="1"/>
</dbReference>
<evidence type="ECO:0000313" key="6">
    <source>
        <dbReference type="Proteomes" id="UP000198287"/>
    </source>
</evidence>
<evidence type="ECO:0000259" key="4">
    <source>
        <dbReference type="PROSITE" id="PS50075"/>
    </source>
</evidence>
<dbReference type="SUPFAM" id="SSF50129">
    <property type="entry name" value="GroES-like"/>
    <property type="match status" value="1"/>
</dbReference>
<dbReference type="PANTHER" id="PTHR45681:SF6">
    <property type="entry name" value="POLYKETIDE SYNTHASE 37"/>
    <property type="match status" value="1"/>
</dbReference>
<dbReference type="PROSITE" id="PS50075">
    <property type="entry name" value="CARRIER"/>
    <property type="match status" value="1"/>
</dbReference>
<dbReference type="Pfam" id="PF07993">
    <property type="entry name" value="NAD_binding_4"/>
    <property type="match status" value="1"/>
</dbReference>
<evidence type="ECO:0000313" key="5">
    <source>
        <dbReference type="EMBL" id="OXA45124.1"/>
    </source>
</evidence>
<dbReference type="Pfam" id="PF00107">
    <property type="entry name" value="ADH_zinc_N"/>
    <property type="match status" value="1"/>
</dbReference>
<dbReference type="STRING" id="158441.A0A226DJV1"/>
<dbReference type="SUPFAM" id="SSF53335">
    <property type="entry name" value="S-adenosyl-L-methionine-dependent methyltransferases"/>
    <property type="match status" value="1"/>
</dbReference>
<dbReference type="Gene3D" id="3.40.50.150">
    <property type="entry name" value="Vaccinia Virus protein VP39"/>
    <property type="match status" value="1"/>
</dbReference>
<dbReference type="CDD" id="cd05195">
    <property type="entry name" value="enoyl_red"/>
    <property type="match status" value="1"/>
</dbReference>
<dbReference type="InterPro" id="IPR036736">
    <property type="entry name" value="ACP-like_sf"/>
</dbReference>
<evidence type="ECO:0000256" key="1">
    <source>
        <dbReference type="ARBA" id="ARBA00022450"/>
    </source>
</evidence>
<dbReference type="InterPro" id="IPR013149">
    <property type="entry name" value="ADH-like_C"/>
</dbReference>
<keyword evidence="6" id="KW-1185">Reference proteome</keyword>
<dbReference type="Gene3D" id="1.10.1200.10">
    <property type="entry name" value="ACP-like"/>
    <property type="match status" value="1"/>
</dbReference>
<organism evidence="5 6">
    <name type="scientific">Folsomia candida</name>
    <name type="common">Springtail</name>
    <dbReference type="NCBI Taxonomy" id="158441"/>
    <lineage>
        <taxon>Eukaryota</taxon>
        <taxon>Metazoa</taxon>
        <taxon>Ecdysozoa</taxon>
        <taxon>Arthropoda</taxon>
        <taxon>Hexapoda</taxon>
        <taxon>Collembola</taxon>
        <taxon>Entomobryomorpha</taxon>
        <taxon>Isotomoidea</taxon>
        <taxon>Isotomidae</taxon>
        <taxon>Proisotominae</taxon>
        <taxon>Folsomia</taxon>
    </lineage>
</organism>
<dbReference type="CDD" id="cd02440">
    <property type="entry name" value="AdoMet_MTases"/>
    <property type="match status" value="1"/>
</dbReference>
<dbReference type="InterPro" id="IPR020843">
    <property type="entry name" value="ER"/>
</dbReference>
<dbReference type="SMART" id="SM00829">
    <property type="entry name" value="PKS_ER"/>
    <property type="match status" value="1"/>
</dbReference>
<dbReference type="InterPro" id="IPR009081">
    <property type="entry name" value="PP-bd_ACP"/>
</dbReference>
<dbReference type="InterPro" id="IPR050444">
    <property type="entry name" value="Polyketide_Synthase"/>
</dbReference>
<dbReference type="SUPFAM" id="SSF51735">
    <property type="entry name" value="NAD(P)-binding Rossmann-fold domains"/>
    <property type="match status" value="4"/>
</dbReference>
<dbReference type="GO" id="GO:0016740">
    <property type="term" value="F:transferase activity"/>
    <property type="evidence" value="ECO:0007669"/>
    <property type="project" value="UniProtKB-KW"/>
</dbReference>
<dbReference type="Pfam" id="PF00550">
    <property type="entry name" value="PP-binding"/>
    <property type="match status" value="1"/>
</dbReference>
<keyword evidence="1" id="KW-0596">Phosphopantetheine</keyword>
<dbReference type="InterPro" id="IPR013120">
    <property type="entry name" value="FAR_NAD-bd"/>
</dbReference>
<accession>A0A226DJV1</accession>
<dbReference type="Proteomes" id="UP000198287">
    <property type="component" value="Unassembled WGS sequence"/>
</dbReference>
<dbReference type="SMART" id="SM00822">
    <property type="entry name" value="PKS_KR"/>
    <property type="match status" value="1"/>
</dbReference>
<dbReference type="InterPro" id="IPR036291">
    <property type="entry name" value="NAD(P)-bd_dom_sf"/>
</dbReference>
<dbReference type="Pfam" id="PF08240">
    <property type="entry name" value="ADH_N"/>
    <property type="match status" value="1"/>
</dbReference>
<sequence length="1508" mass="169345">MQSRAVLNDVVCEILTLFANSANKAVVRVLECGAGLGSGTSLMLDNIAKIGASHFEYTYTDISPEFLEKGDKLIRETEISAKAGLFNLDKDPFSQGLIPAHYDILVTSFVVHAARDIQEALMHMRKLLRSGGIILLTAQVASNREFNLTFGGLSGFWKLEDTYTRPWNYEQLQSISNWTSQLENCGFEDILTLQIYGANALVMAKLKSDPVIPRGTKCNHPGVWIIFSDESFLSTEVIGELHGLNFVVQSISWDRRDETETILTSASTCEDNWVGVIYLWGLRDDATTEDICKPYLTVCQSLAKLQRSLKLLTVTQGNLSTGSFDFCSRNPISSPLIGMTNVLANENPDIQCKSVDIDTSRNSAIELVTEIFMDDTDVVIDFNLSCRNPISYLIFIFPRLNLKQLAPNEVEIEVKAYALNFLDVFMVTKPDPVFDKFNYMGMDIAGVVKKVGTSCTRKVGERILMARRTGIAMPSHRVTPEEAVISIPDEMTFVEAATLPMAVLTSTNCLLDAAKPTPDDVVLIHTTSGGVGLMAIQMAQHIGCTIVVTAGNHRKRNYLRSLGLENIFNSRYTDYGRDIRDKLGRGVNIVLNSLTGPGYKEATLELCDEGARFIEMSKINIWSEDQVQKLRPDIHYQIVDVSTIPESKLVDQLKLLQSHIFGETDFKLRPLPYTRFLLSEIREALEYMEKVKHIGKIVLTMPEPDPKIIGSYSFPLFNDSSTYLITGGLGGIGLEVAKWMTSSGARNILLVGRRSPKPEALVKIDEIKRLGVNLTIELCDIGNPDDVEKLFTHVAATMLPIRGIMHAAGILDDGTWENHTWEKYQNVFQAKVNGAWNLHQTSLKLQYSLEHFVLFSSMAATLGSLGQSNYVAANQYLDSLAHYRYSHGLPVTCINWGQWCEVGLAANMSLPPFKPFTIHQGIAALEHALLSHKIQVSAYDADLASLRQVLNSTRGLLSEVEQNQSTSLSEIDSDGFWKEYDAGQDHGQKINVMKQFLKKLLRITLKMDKTEEIQDHFYFQDLGMDSLLMVEVKNGLQSSFGKRVKISITAVKDCKTVTELSGKLVELISGKEHQPPTREQLRELISQDINLVHQNKIDNRLTSTLVPLSQVECILLLGATGTLGSYVLVDLLKQQSVKKVVCLMKYNAMQSARDRFVKLMSTKNLLSEIDMEKLEFVTGDVRHAKLGMDEAVYTKLSEEVHAVFNLAVKIAFDEFYSETNDPMSSRVTNVFGVKNILEFVVSRRLEYVYHASSIVTEIRVSENHRLLEDWGDEEILELLPNSAYPISKLICDRLIAKAVENGIPCKSFRFPQIGGHSTTGANSLIDSFMMMQFFSYMYLGIMPAQNVPFSLLPVDLCSTLSVQLFFDPNAGLEMFNVFNPHLGDEVDFEDLACEFGIEIETLDPDDFIKTVEDMKQNEKLEADMLQLVQFALTYKAQFYSLIDAELPMYMSWIRGNKSIYLSEKLERLIPSDYPESIPNSWNVLRKDLQHAKELGLFDRYKIKHSKEN</sequence>
<name>A0A226DJV1_FOLCA</name>
<keyword evidence="3" id="KW-0808">Transferase</keyword>
<feature type="domain" description="Carrier" evidence="4">
    <location>
        <begin position="991"/>
        <end position="1068"/>
    </location>
</feature>
<dbReference type="EMBL" id="LNIX01000018">
    <property type="protein sequence ID" value="OXA45124.1"/>
    <property type="molecule type" value="Genomic_DNA"/>
</dbReference>
<evidence type="ECO:0000256" key="2">
    <source>
        <dbReference type="ARBA" id="ARBA00022553"/>
    </source>
</evidence>
<dbReference type="GO" id="GO:0016491">
    <property type="term" value="F:oxidoreductase activity"/>
    <property type="evidence" value="ECO:0007669"/>
    <property type="project" value="InterPro"/>
</dbReference>